<evidence type="ECO:0000313" key="1">
    <source>
        <dbReference type="EMBL" id="MFD2244734.1"/>
    </source>
</evidence>
<proteinExistence type="predicted"/>
<sequence>MEEKADISIMGCGWLGMPLADRFINSGYRVKGSTTTPDKLATLREKKIEPYLLNLAGEETDQEALADFLNARVLILNIPPRLRTGDGDNYLQQLHRLLKAMCESPVSRVLFVSSTSVYLNLNRVVTEEDIAFTQEQDPHNALLQAEKMFQDREDWVCTVVRFGGLVGGSRQPGKFMAGRKHLPDGDAPVNLIHQDDCIEILFRIVEAEKWGYTFNACADEHPLRKDFYTKAALALEMVAPQFDAMEETQFKLINSQKLKDELSYVFIHPDPMLFF</sequence>
<accession>A0ABW5CRU2</accession>
<dbReference type="InterPro" id="IPR051783">
    <property type="entry name" value="NAD(P)-dependent_oxidoreduct"/>
</dbReference>
<evidence type="ECO:0000313" key="2">
    <source>
        <dbReference type="Proteomes" id="UP001597374"/>
    </source>
</evidence>
<dbReference type="EMBL" id="JBHUIM010000001">
    <property type="protein sequence ID" value="MFD2244734.1"/>
    <property type="molecule type" value="Genomic_DNA"/>
</dbReference>
<name>A0ABW5CRU2_9BACT</name>
<dbReference type="PANTHER" id="PTHR48079">
    <property type="entry name" value="PROTEIN YEEZ"/>
    <property type="match status" value="1"/>
</dbReference>
<dbReference type="InterPro" id="IPR036291">
    <property type="entry name" value="NAD(P)-bd_dom_sf"/>
</dbReference>
<dbReference type="PANTHER" id="PTHR48079:SF6">
    <property type="entry name" value="NAD(P)-BINDING DOMAIN-CONTAINING PROTEIN-RELATED"/>
    <property type="match status" value="1"/>
</dbReference>
<keyword evidence="2" id="KW-1185">Reference proteome</keyword>
<comment type="caution">
    <text evidence="1">The sequence shown here is derived from an EMBL/GenBank/DDBJ whole genome shotgun (WGS) entry which is preliminary data.</text>
</comment>
<organism evidence="1 2">
    <name type="scientific">Pontibacter ruber</name>
    <dbReference type="NCBI Taxonomy" id="1343895"/>
    <lineage>
        <taxon>Bacteria</taxon>
        <taxon>Pseudomonadati</taxon>
        <taxon>Bacteroidota</taxon>
        <taxon>Cytophagia</taxon>
        <taxon>Cytophagales</taxon>
        <taxon>Hymenobacteraceae</taxon>
        <taxon>Pontibacter</taxon>
    </lineage>
</organism>
<dbReference type="Gene3D" id="3.40.50.720">
    <property type="entry name" value="NAD(P)-binding Rossmann-like Domain"/>
    <property type="match status" value="1"/>
</dbReference>
<dbReference type="RefSeq" id="WP_250429892.1">
    <property type="nucleotide sequence ID" value="NZ_JALPRR010000002.1"/>
</dbReference>
<gene>
    <name evidence="1" type="ORF">ACFSKP_00615</name>
</gene>
<dbReference type="SUPFAM" id="SSF51735">
    <property type="entry name" value="NAD(P)-binding Rossmann-fold domains"/>
    <property type="match status" value="1"/>
</dbReference>
<reference evidence="2" key="1">
    <citation type="journal article" date="2019" name="Int. J. Syst. Evol. Microbiol.">
        <title>The Global Catalogue of Microorganisms (GCM) 10K type strain sequencing project: providing services to taxonomists for standard genome sequencing and annotation.</title>
        <authorList>
            <consortium name="The Broad Institute Genomics Platform"/>
            <consortium name="The Broad Institute Genome Sequencing Center for Infectious Disease"/>
            <person name="Wu L."/>
            <person name="Ma J."/>
        </authorList>
    </citation>
    <scope>NUCLEOTIDE SEQUENCE [LARGE SCALE GENOMIC DNA]</scope>
    <source>
        <strain evidence="2">CGMCC 4.1782</strain>
    </source>
</reference>
<protein>
    <submittedName>
        <fullName evidence="1">SDR family NAD(P)-dependent oxidoreductase</fullName>
    </submittedName>
</protein>
<dbReference type="Proteomes" id="UP001597374">
    <property type="component" value="Unassembled WGS sequence"/>
</dbReference>